<dbReference type="RefSeq" id="WP_091344587.1">
    <property type="nucleotide sequence ID" value="NZ_FNRM01000009.1"/>
</dbReference>
<dbReference type="PROSITE" id="PS50887">
    <property type="entry name" value="GGDEF"/>
    <property type="match status" value="1"/>
</dbReference>
<dbReference type="GO" id="GO:0052621">
    <property type="term" value="F:diguanylate cyclase activity"/>
    <property type="evidence" value="ECO:0007669"/>
    <property type="project" value="UniProtKB-EC"/>
</dbReference>
<dbReference type="CDD" id="cd01949">
    <property type="entry name" value="GGDEF"/>
    <property type="match status" value="1"/>
</dbReference>
<dbReference type="CDD" id="cd00130">
    <property type="entry name" value="PAS"/>
    <property type="match status" value="1"/>
</dbReference>
<accession>A0A1H4F935</accession>
<evidence type="ECO:0000313" key="6">
    <source>
        <dbReference type="Proteomes" id="UP000198773"/>
    </source>
</evidence>
<dbReference type="SMART" id="SM00267">
    <property type="entry name" value="GGDEF"/>
    <property type="match status" value="1"/>
</dbReference>
<proteinExistence type="predicted"/>
<dbReference type="PANTHER" id="PTHR45138">
    <property type="entry name" value="REGULATORY COMPONENTS OF SENSORY TRANSDUCTION SYSTEM"/>
    <property type="match status" value="1"/>
</dbReference>
<evidence type="ECO:0000256" key="2">
    <source>
        <dbReference type="ARBA" id="ARBA00012528"/>
    </source>
</evidence>
<dbReference type="InterPro" id="IPR043128">
    <property type="entry name" value="Rev_trsase/Diguanyl_cyclase"/>
</dbReference>
<dbReference type="SUPFAM" id="SSF55073">
    <property type="entry name" value="Nucleotide cyclase"/>
    <property type="match status" value="1"/>
</dbReference>
<evidence type="ECO:0000256" key="3">
    <source>
        <dbReference type="ARBA" id="ARBA00034247"/>
    </source>
</evidence>
<dbReference type="InterPro" id="IPR013656">
    <property type="entry name" value="PAS_4"/>
</dbReference>
<dbReference type="InterPro" id="IPR000160">
    <property type="entry name" value="GGDEF_dom"/>
</dbReference>
<dbReference type="FunFam" id="3.30.70.270:FF:000001">
    <property type="entry name" value="Diguanylate cyclase domain protein"/>
    <property type="match status" value="1"/>
</dbReference>
<dbReference type="Gene3D" id="3.30.70.270">
    <property type="match status" value="1"/>
</dbReference>
<dbReference type="InterPro" id="IPR050469">
    <property type="entry name" value="Diguanylate_Cyclase"/>
</dbReference>
<dbReference type="Gene3D" id="3.30.450.20">
    <property type="entry name" value="PAS domain"/>
    <property type="match status" value="1"/>
</dbReference>
<dbReference type="SMART" id="SM00091">
    <property type="entry name" value="PAS"/>
    <property type="match status" value="1"/>
</dbReference>
<dbReference type="InterPro" id="IPR029787">
    <property type="entry name" value="Nucleotide_cyclase"/>
</dbReference>
<dbReference type="Pfam" id="PF00990">
    <property type="entry name" value="GGDEF"/>
    <property type="match status" value="1"/>
</dbReference>
<feature type="domain" description="GGDEF" evidence="4">
    <location>
        <begin position="186"/>
        <end position="319"/>
    </location>
</feature>
<sequence length="328" mass="38307">MSDAQVEVSEIHWLMDMFQTVDVGLVVLNCDYRIQVWNGFMESHSGLSPRQVRDRYLFDLFPEIDEDWLRRKCDPVLLLKNRAFTIWEQRPYIFKFRNYRPITGSADFMYQNSTIFPLTNTRGEVTNLCLIIYDVTDVAVSRLELESMNHRLHQLSKTDFLTQLHNRGSWENTLVQEYKRIQRHQHVSSLLMIDIDHFKRVNDDYGHAAGDEVIREIAKLVKKNLRETDIAGRYGGEEFAVLLVDTPEAQAMYFAERLRKSVEKTPIRHHEMSIQCSVSIGIAESARSMENHRQWIEQADKALYFSKANGRNRVTLASSMPSEEPETS</sequence>
<dbReference type="GO" id="GO:1902201">
    <property type="term" value="P:negative regulation of bacterial-type flagellum-dependent cell motility"/>
    <property type="evidence" value="ECO:0007669"/>
    <property type="project" value="TreeGrafter"/>
</dbReference>
<dbReference type="NCBIfam" id="TIGR00254">
    <property type="entry name" value="GGDEF"/>
    <property type="match status" value="1"/>
</dbReference>
<dbReference type="STRING" id="152573.SAMN04488051_10960"/>
<dbReference type="PANTHER" id="PTHR45138:SF9">
    <property type="entry name" value="DIGUANYLATE CYCLASE DGCM-RELATED"/>
    <property type="match status" value="1"/>
</dbReference>
<name>A0A1H4F935_ALKAM</name>
<dbReference type="InterPro" id="IPR000014">
    <property type="entry name" value="PAS"/>
</dbReference>
<dbReference type="InterPro" id="IPR035965">
    <property type="entry name" value="PAS-like_dom_sf"/>
</dbReference>
<dbReference type="SUPFAM" id="SSF55785">
    <property type="entry name" value="PYP-like sensor domain (PAS domain)"/>
    <property type="match status" value="1"/>
</dbReference>
<comment type="catalytic activity">
    <reaction evidence="3">
        <text>2 GTP = 3',3'-c-di-GMP + 2 diphosphate</text>
        <dbReference type="Rhea" id="RHEA:24898"/>
        <dbReference type="ChEBI" id="CHEBI:33019"/>
        <dbReference type="ChEBI" id="CHEBI:37565"/>
        <dbReference type="ChEBI" id="CHEBI:58805"/>
        <dbReference type="EC" id="2.7.7.65"/>
    </reaction>
</comment>
<reference evidence="5 6" key="1">
    <citation type="submission" date="2016-10" db="EMBL/GenBank/DDBJ databases">
        <authorList>
            <person name="de Groot N.N."/>
        </authorList>
    </citation>
    <scope>NUCLEOTIDE SEQUENCE [LARGE SCALE GENOMIC DNA]</scope>
    <source>
        <strain evidence="5 6">CGMCC 1.3430</strain>
    </source>
</reference>
<dbReference type="EC" id="2.7.7.65" evidence="2"/>
<gene>
    <name evidence="5" type="ORF">SAMN04488051_10960</name>
</gene>
<dbReference type="GO" id="GO:0005886">
    <property type="term" value="C:plasma membrane"/>
    <property type="evidence" value="ECO:0007669"/>
    <property type="project" value="TreeGrafter"/>
</dbReference>
<dbReference type="AlphaFoldDB" id="A0A1H4F935"/>
<evidence type="ECO:0000259" key="4">
    <source>
        <dbReference type="PROSITE" id="PS50887"/>
    </source>
</evidence>
<evidence type="ECO:0000313" key="5">
    <source>
        <dbReference type="EMBL" id="SEA93288.1"/>
    </source>
</evidence>
<dbReference type="Pfam" id="PF08448">
    <property type="entry name" value="PAS_4"/>
    <property type="match status" value="1"/>
</dbReference>
<keyword evidence="6" id="KW-1185">Reference proteome</keyword>
<dbReference type="EMBL" id="FNRM01000009">
    <property type="protein sequence ID" value="SEA93288.1"/>
    <property type="molecule type" value="Genomic_DNA"/>
</dbReference>
<dbReference type="GO" id="GO:0043709">
    <property type="term" value="P:cell adhesion involved in single-species biofilm formation"/>
    <property type="evidence" value="ECO:0007669"/>
    <property type="project" value="TreeGrafter"/>
</dbReference>
<dbReference type="Proteomes" id="UP000198773">
    <property type="component" value="Unassembled WGS sequence"/>
</dbReference>
<dbReference type="OrthoDB" id="9812260at2"/>
<organism evidence="5 6">
    <name type="scientific">Alkalimonas amylolytica</name>
    <dbReference type="NCBI Taxonomy" id="152573"/>
    <lineage>
        <taxon>Bacteria</taxon>
        <taxon>Pseudomonadati</taxon>
        <taxon>Pseudomonadota</taxon>
        <taxon>Gammaproteobacteria</taxon>
        <taxon>Alkalimonas</taxon>
    </lineage>
</organism>
<evidence type="ECO:0000256" key="1">
    <source>
        <dbReference type="ARBA" id="ARBA00001946"/>
    </source>
</evidence>
<comment type="cofactor">
    <cofactor evidence="1">
        <name>Mg(2+)</name>
        <dbReference type="ChEBI" id="CHEBI:18420"/>
    </cofactor>
</comment>
<protein>
    <recommendedName>
        <fullName evidence="2">diguanylate cyclase</fullName>
        <ecNumber evidence="2">2.7.7.65</ecNumber>
    </recommendedName>
</protein>